<evidence type="ECO:0000259" key="11">
    <source>
        <dbReference type="Pfam" id="PF11940"/>
    </source>
</evidence>
<evidence type="ECO:0000259" key="13">
    <source>
        <dbReference type="Pfam" id="PF17900"/>
    </source>
</evidence>
<evidence type="ECO:0000256" key="7">
    <source>
        <dbReference type="ARBA" id="ARBA00022833"/>
    </source>
</evidence>
<dbReference type="GO" id="GO:0008270">
    <property type="term" value="F:zinc ion binding"/>
    <property type="evidence" value="ECO:0007669"/>
    <property type="project" value="InterPro"/>
</dbReference>
<evidence type="ECO:0000313" key="14">
    <source>
        <dbReference type="EMBL" id="WZN61604.1"/>
    </source>
</evidence>
<dbReference type="Pfam" id="PF11940">
    <property type="entry name" value="DUF3458"/>
    <property type="match status" value="1"/>
</dbReference>
<keyword evidence="6" id="KW-0378">Hydrolase</keyword>
<name>A0AAX4P5Y0_9CHLO</name>
<keyword evidence="5" id="KW-0479">Metal-binding</keyword>
<dbReference type="InterPro" id="IPR038438">
    <property type="entry name" value="PepN_Ig-like_sf"/>
</dbReference>
<reference evidence="14 15" key="1">
    <citation type="submission" date="2024-03" db="EMBL/GenBank/DDBJ databases">
        <title>Complete genome sequence of the green alga Chloropicon roscoffensis RCC1871.</title>
        <authorList>
            <person name="Lemieux C."/>
            <person name="Pombert J.-F."/>
            <person name="Otis C."/>
            <person name="Turmel M."/>
        </authorList>
    </citation>
    <scope>NUCLEOTIDE SEQUENCE [LARGE SCALE GENOMIC DNA]</scope>
    <source>
        <strain evidence="14 15">RCC1871</strain>
    </source>
</reference>
<dbReference type="PANTHER" id="PTHR46322:SF1">
    <property type="entry name" value="PUROMYCIN-SENSITIVE AMINOPEPTIDASE"/>
    <property type="match status" value="1"/>
</dbReference>
<evidence type="ECO:0000313" key="15">
    <source>
        <dbReference type="Proteomes" id="UP001472866"/>
    </source>
</evidence>
<dbReference type="InterPro" id="IPR027268">
    <property type="entry name" value="Peptidase_M4/M1_CTD_sf"/>
</dbReference>
<sequence>MSGHLTRAVLSNRAAFLKRLQPQASRFQIRSAPTKKAFGSSASRPSERVLAQHKTSSPRRYLTKMCVGTVAEGSSAKGAEEGKPSAIYLSDYQEYPYSVNEISLTFDLGEEKTTVHSVCKVSSKTGASVPMALNGEDLELKGLYIDGKPLAEGVDYDLTAKSLLIKSPPAGDFTLGCVTDIEPQNNTSLNGLYKSDGNFCSQCEAEGFRCITYYPDRPDVMTKFTVKIVGDKEKYPVLLSNGNLVAEGDLEGGKHYAVWVDPWKKPSYLFALVAGQYVAVEDKFTTRSGRVVDLRIYTAAHNSSKTQHAMDSLKHSMKWDEDRFGLEYDLDLFNIVAADDFNMGAMENKSLNVFNSRLVLASPETATDFDYNRIEGVIGHEYFHNWTGNRVTCRDWFQLSLKEGLTVFRDQEFSSFMNSAPVKRIDDVMIVRSRQFAEDAGPMAHPVRPASYMKIDNFYTLTVYDKGAEVIRMYHTLLGEEGFRKGMDLYFKRHDGQAVTTDDFYKAMEDANETSLGNFKLWYKQAGTPTLKVSTVYNEAAKTFTLNCSQELPKTPDSDEEKSPQLIPIKVGLVGPDGEDLPLTSVEDGSGSVSEIGQATTFVLRMTEMSQSFTFKDIAVKPVPSVLRNFSAPVKLVIEQSNEDLKFLLANDSDEFNKWEAGQRLVTRLILDLLKSYEKGEDMQMDDSITEAFASVLMDDSLDKEFRAYAMELPSTEELADKIDKADPVNVYRVRSFVLRSLAAGMKDKLLQVYNANNVKGPYKPDREGKSRRAIRNVALSYLGKLGGKDAEVMALLNTSFKEATNMTDQMAALGAICGNPGQDRDNALKSFYDQWSNEPLVILKWLGLQAGSNIEGNLKVMKELLDHPAFDIKNPNKVYSLIGGFTRSAVNYHAADGSGYEFLADIVIKLDKLNPQVAARMVGPFTKYKKYDEGRQTHIRGQLQRILDSKPCENVYEIVFKSL</sequence>
<accession>A0AAX4P5Y0</accession>
<dbReference type="Pfam" id="PF17900">
    <property type="entry name" value="Peptidase_M1_N"/>
    <property type="match status" value="1"/>
</dbReference>
<comment type="similarity">
    <text evidence="2">Belongs to the peptidase M1 family.</text>
</comment>
<feature type="domain" description="Aminopeptidase N-like N-terminal" evidence="13">
    <location>
        <begin position="178"/>
        <end position="269"/>
    </location>
</feature>
<keyword evidence="4" id="KW-0645">Protease</keyword>
<dbReference type="SUPFAM" id="SSF63737">
    <property type="entry name" value="Leukotriene A4 hydrolase N-terminal domain"/>
    <property type="match status" value="1"/>
</dbReference>
<evidence type="ECO:0000259" key="12">
    <source>
        <dbReference type="Pfam" id="PF17432"/>
    </source>
</evidence>
<dbReference type="FunFam" id="2.60.40.1730:FF:000005">
    <property type="entry name" value="Aminopeptidase N"/>
    <property type="match status" value="1"/>
</dbReference>
<dbReference type="Pfam" id="PF17432">
    <property type="entry name" value="DUF3458_C"/>
    <property type="match status" value="1"/>
</dbReference>
<dbReference type="InterPro" id="IPR024601">
    <property type="entry name" value="Peptidase_M1_pepN_C"/>
</dbReference>
<dbReference type="Gene3D" id="1.25.50.10">
    <property type="entry name" value="Peptidase M1, alanyl aminopeptidase, C-terminal domain"/>
    <property type="match status" value="1"/>
</dbReference>
<dbReference type="Pfam" id="PF01433">
    <property type="entry name" value="Peptidase_M1"/>
    <property type="match status" value="1"/>
</dbReference>
<evidence type="ECO:0000256" key="9">
    <source>
        <dbReference type="SAM" id="MobiDB-lite"/>
    </source>
</evidence>
<feature type="region of interest" description="Disordered" evidence="9">
    <location>
        <begin position="31"/>
        <end position="56"/>
    </location>
</feature>
<dbReference type="InterPro" id="IPR037144">
    <property type="entry name" value="Peptidase_M1_pepN_C_sf"/>
</dbReference>
<dbReference type="GO" id="GO:0006508">
    <property type="term" value="P:proteolysis"/>
    <property type="evidence" value="ECO:0007669"/>
    <property type="project" value="UniProtKB-KW"/>
</dbReference>
<keyword evidence="7" id="KW-0862">Zinc</keyword>
<feature type="domain" description="Peptidase M1 membrane alanine aminopeptidase" evidence="10">
    <location>
        <begin position="309"/>
        <end position="519"/>
    </location>
</feature>
<dbReference type="FunFam" id="1.10.390.10:FF:000002">
    <property type="entry name" value="Aminopeptidase N"/>
    <property type="match status" value="1"/>
</dbReference>
<keyword evidence="3 14" id="KW-0031">Aminopeptidase</keyword>
<evidence type="ECO:0000256" key="6">
    <source>
        <dbReference type="ARBA" id="ARBA00022801"/>
    </source>
</evidence>
<dbReference type="Gene3D" id="2.60.40.1840">
    <property type="match status" value="1"/>
</dbReference>
<dbReference type="SUPFAM" id="SSF55486">
    <property type="entry name" value="Metalloproteases ('zincins'), catalytic domain"/>
    <property type="match status" value="1"/>
</dbReference>
<evidence type="ECO:0000256" key="3">
    <source>
        <dbReference type="ARBA" id="ARBA00022438"/>
    </source>
</evidence>
<evidence type="ECO:0000256" key="8">
    <source>
        <dbReference type="ARBA" id="ARBA00023049"/>
    </source>
</evidence>
<keyword evidence="8" id="KW-0482">Metalloprotease</keyword>
<dbReference type="InterPro" id="IPR001930">
    <property type="entry name" value="Peptidase_M1"/>
</dbReference>
<dbReference type="Proteomes" id="UP001472866">
    <property type="component" value="Chromosome 04"/>
</dbReference>
<dbReference type="AlphaFoldDB" id="A0AAX4P5Y0"/>
<dbReference type="PRINTS" id="PR00756">
    <property type="entry name" value="ALADIPTASE"/>
</dbReference>
<dbReference type="Gene3D" id="2.60.40.1730">
    <property type="entry name" value="tricorn interacting facor f3 domain"/>
    <property type="match status" value="1"/>
</dbReference>
<dbReference type="InterPro" id="IPR035414">
    <property type="entry name" value="Peptidase_M1_pepN_Ig-like"/>
</dbReference>
<dbReference type="Gene3D" id="1.10.390.10">
    <property type="entry name" value="Neutral Protease Domain 2"/>
    <property type="match status" value="1"/>
</dbReference>
<evidence type="ECO:0000256" key="1">
    <source>
        <dbReference type="ARBA" id="ARBA00001947"/>
    </source>
</evidence>
<feature type="domain" description="Peptidase M1 alanyl aminopeptidase Ig-like fold" evidence="11">
    <location>
        <begin position="527"/>
        <end position="636"/>
    </location>
</feature>
<comment type="cofactor">
    <cofactor evidence="1">
        <name>Zn(2+)</name>
        <dbReference type="ChEBI" id="CHEBI:29105"/>
    </cofactor>
</comment>
<dbReference type="PANTHER" id="PTHR46322">
    <property type="entry name" value="PUROMYCIN-SENSITIVE AMINOPEPTIDASE"/>
    <property type="match status" value="1"/>
</dbReference>
<dbReference type="FunFam" id="3.30.2010.30:FF:000002">
    <property type="entry name" value="Putative aminopeptidase N"/>
    <property type="match status" value="1"/>
</dbReference>
<feature type="domain" description="Peptidase M1 alanyl aminopeptidase C-terminal" evidence="12">
    <location>
        <begin position="643"/>
        <end position="964"/>
    </location>
</feature>
<evidence type="ECO:0000259" key="10">
    <source>
        <dbReference type="Pfam" id="PF01433"/>
    </source>
</evidence>
<dbReference type="FunFam" id="2.60.40.1840:FF:000001">
    <property type="entry name" value="Aminopeptidase N"/>
    <property type="match status" value="1"/>
</dbReference>
<dbReference type="InterPro" id="IPR012779">
    <property type="entry name" value="Peptidase_M1_pepN"/>
</dbReference>
<proteinExistence type="inferred from homology"/>
<dbReference type="InterPro" id="IPR042097">
    <property type="entry name" value="Aminopeptidase_N-like_N_sf"/>
</dbReference>
<gene>
    <name evidence="14" type="ORF">HKI87_04g31390</name>
</gene>
<organism evidence="14 15">
    <name type="scientific">Chloropicon roscoffensis</name>
    <dbReference type="NCBI Taxonomy" id="1461544"/>
    <lineage>
        <taxon>Eukaryota</taxon>
        <taxon>Viridiplantae</taxon>
        <taxon>Chlorophyta</taxon>
        <taxon>Chloropicophyceae</taxon>
        <taxon>Chloropicales</taxon>
        <taxon>Chloropicaceae</taxon>
        <taxon>Chloropicon</taxon>
    </lineage>
</organism>
<evidence type="ECO:0000256" key="5">
    <source>
        <dbReference type="ARBA" id="ARBA00022723"/>
    </source>
</evidence>
<dbReference type="GO" id="GO:0004177">
    <property type="term" value="F:aminopeptidase activity"/>
    <property type="evidence" value="ECO:0007669"/>
    <property type="project" value="UniProtKB-KW"/>
</dbReference>
<dbReference type="GO" id="GO:0008237">
    <property type="term" value="F:metallopeptidase activity"/>
    <property type="evidence" value="ECO:0007669"/>
    <property type="project" value="UniProtKB-KW"/>
</dbReference>
<keyword evidence="15" id="KW-1185">Reference proteome</keyword>
<dbReference type="NCBIfam" id="TIGR02414">
    <property type="entry name" value="pepN_proteo"/>
    <property type="match status" value="1"/>
</dbReference>
<dbReference type="CDD" id="cd09600">
    <property type="entry name" value="M1_APN"/>
    <property type="match status" value="1"/>
</dbReference>
<protein>
    <submittedName>
        <fullName evidence="14">Alanyl aminopeptidase</fullName>
    </submittedName>
</protein>
<evidence type="ECO:0000256" key="2">
    <source>
        <dbReference type="ARBA" id="ARBA00010136"/>
    </source>
</evidence>
<dbReference type="InterPro" id="IPR014782">
    <property type="entry name" value="Peptidase_M1_dom"/>
</dbReference>
<dbReference type="EMBL" id="CP151504">
    <property type="protein sequence ID" value="WZN61604.1"/>
    <property type="molecule type" value="Genomic_DNA"/>
</dbReference>
<evidence type="ECO:0000256" key="4">
    <source>
        <dbReference type="ARBA" id="ARBA00022670"/>
    </source>
</evidence>
<dbReference type="Gene3D" id="3.30.2010.30">
    <property type="match status" value="1"/>
</dbReference>
<dbReference type="InterPro" id="IPR045357">
    <property type="entry name" value="Aminopeptidase_N-like_N"/>
</dbReference>